<evidence type="ECO:0000313" key="1">
    <source>
        <dbReference type="EMBL" id="KAF2217212.1"/>
    </source>
</evidence>
<protein>
    <recommendedName>
        <fullName evidence="3">EthD domain-containing protein</fullName>
    </recommendedName>
</protein>
<evidence type="ECO:0000313" key="2">
    <source>
        <dbReference type="Proteomes" id="UP000799539"/>
    </source>
</evidence>
<gene>
    <name evidence="1" type="ORF">CERZMDRAFT_89789</name>
</gene>
<dbReference type="EMBL" id="ML992663">
    <property type="protein sequence ID" value="KAF2217212.1"/>
    <property type="molecule type" value="Genomic_DNA"/>
</dbReference>
<dbReference type="PANTHER" id="PTHR40260:SF2">
    <property type="entry name" value="BLR8190 PROTEIN"/>
    <property type="match status" value="1"/>
</dbReference>
<dbReference type="SUPFAM" id="SSF54909">
    <property type="entry name" value="Dimeric alpha+beta barrel"/>
    <property type="match status" value="1"/>
</dbReference>
<name>A0A6A6FUN4_9PEZI</name>
<dbReference type="Proteomes" id="UP000799539">
    <property type="component" value="Unassembled WGS sequence"/>
</dbReference>
<dbReference type="Gene3D" id="3.30.70.100">
    <property type="match status" value="1"/>
</dbReference>
<organism evidence="1 2">
    <name type="scientific">Cercospora zeae-maydis SCOH1-5</name>
    <dbReference type="NCBI Taxonomy" id="717836"/>
    <lineage>
        <taxon>Eukaryota</taxon>
        <taxon>Fungi</taxon>
        <taxon>Dikarya</taxon>
        <taxon>Ascomycota</taxon>
        <taxon>Pezizomycotina</taxon>
        <taxon>Dothideomycetes</taxon>
        <taxon>Dothideomycetidae</taxon>
        <taxon>Mycosphaerellales</taxon>
        <taxon>Mycosphaerellaceae</taxon>
        <taxon>Cercospora</taxon>
    </lineage>
</organism>
<proteinExistence type="predicted"/>
<sequence>MAAKTNNLGAYVYVSYPRTPDIEFDSAYYLNKHLAIVDKHWKAFGLKSWTVVEFPEGDPSGLHTQAILLWDNVEQFERAMEANIPEVMEDLKNYSNVMPVKYYAKVLGQG</sequence>
<dbReference type="InterPro" id="IPR011008">
    <property type="entry name" value="Dimeric_a/b-barrel"/>
</dbReference>
<reference evidence="1" key="1">
    <citation type="journal article" date="2020" name="Stud. Mycol.">
        <title>101 Dothideomycetes genomes: a test case for predicting lifestyles and emergence of pathogens.</title>
        <authorList>
            <person name="Haridas S."/>
            <person name="Albert R."/>
            <person name="Binder M."/>
            <person name="Bloem J."/>
            <person name="Labutti K."/>
            <person name="Salamov A."/>
            <person name="Andreopoulos B."/>
            <person name="Baker S."/>
            <person name="Barry K."/>
            <person name="Bills G."/>
            <person name="Bluhm B."/>
            <person name="Cannon C."/>
            <person name="Castanera R."/>
            <person name="Culley D."/>
            <person name="Daum C."/>
            <person name="Ezra D."/>
            <person name="Gonzalez J."/>
            <person name="Henrissat B."/>
            <person name="Kuo A."/>
            <person name="Liang C."/>
            <person name="Lipzen A."/>
            <person name="Lutzoni F."/>
            <person name="Magnuson J."/>
            <person name="Mondo S."/>
            <person name="Nolan M."/>
            <person name="Ohm R."/>
            <person name="Pangilinan J."/>
            <person name="Park H.-J."/>
            <person name="Ramirez L."/>
            <person name="Alfaro M."/>
            <person name="Sun H."/>
            <person name="Tritt A."/>
            <person name="Yoshinaga Y."/>
            <person name="Zwiers L.-H."/>
            <person name="Turgeon B."/>
            <person name="Goodwin S."/>
            <person name="Spatafora J."/>
            <person name="Crous P."/>
            <person name="Grigoriev I."/>
        </authorList>
    </citation>
    <scope>NUCLEOTIDE SEQUENCE</scope>
    <source>
        <strain evidence="1">SCOH1-5</strain>
    </source>
</reference>
<evidence type="ECO:0008006" key="3">
    <source>
        <dbReference type="Google" id="ProtNLM"/>
    </source>
</evidence>
<accession>A0A6A6FUN4</accession>
<dbReference type="PANTHER" id="PTHR40260">
    <property type="entry name" value="BLR8190 PROTEIN"/>
    <property type="match status" value="1"/>
</dbReference>
<keyword evidence="2" id="KW-1185">Reference proteome</keyword>
<dbReference type="OrthoDB" id="4892971at2759"/>
<dbReference type="AlphaFoldDB" id="A0A6A6FUN4"/>